<dbReference type="RefSeq" id="WP_092643189.1">
    <property type="nucleotide sequence ID" value="NZ_FNID01000047.1"/>
</dbReference>
<feature type="transmembrane region" description="Helical" evidence="1">
    <location>
        <begin position="7"/>
        <end position="30"/>
    </location>
</feature>
<protein>
    <recommendedName>
        <fullName evidence="4">DUF998 domain-containing protein</fullName>
    </recommendedName>
</protein>
<feature type="transmembrane region" description="Helical" evidence="1">
    <location>
        <begin position="191"/>
        <end position="209"/>
    </location>
</feature>
<gene>
    <name evidence="2" type="ORF">SAMN05192585_14712</name>
</gene>
<dbReference type="Pfam" id="PF06197">
    <property type="entry name" value="DUF998"/>
    <property type="match status" value="1"/>
</dbReference>
<keyword evidence="1" id="KW-1133">Transmembrane helix</keyword>
<keyword evidence="1" id="KW-0472">Membrane</keyword>
<reference evidence="2 3" key="1">
    <citation type="submission" date="2016-10" db="EMBL/GenBank/DDBJ databases">
        <authorList>
            <person name="de Groot N.N."/>
        </authorList>
    </citation>
    <scope>NUCLEOTIDE SEQUENCE [LARGE SCALE GENOMIC DNA]</scope>
    <source>
        <strain evidence="2 3">CGMCC 1.5012</strain>
    </source>
</reference>
<dbReference type="Proteomes" id="UP000199182">
    <property type="component" value="Unassembled WGS sequence"/>
</dbReference>
<dbReference type="InterPro" id="IPR009339">
    <property type="entry name" value="DUF998"/>
</dbReference>
<organism evidence="2 3">
    <name type="scientific">Acetanaerobacterium elongatum</name>
    <dbReference type="NCBI Taxonomy" id="258515"/>
    <lineage>
        <taxon>Bacteria</taxon>
        <taxon>Bacillati</taxon>
        <taxon>Bacillota</taxon>
        <taxon>Clostridia</taxon>
        <taxon>Eubacteriales</taxon>
        <taxon>Oscillospiraceae</taxon>
        <taxon>Acetanaerobacterium</taxon>
    </lineage>
</organism>
<evidence type="ECO:0008006" key="4">
    <source>
        <dbReference type="Google" id="ProtNLM"/>
    </source>
</evidence>
<dbReference type="AlphaFoldDB" id="A0A1H0G423"/>
<sequence length="210" mass="23224">MFWNSRFSWWLLIFVLAGDFIVPVLLAFGFKGYSCTRRVISVLSSTGSPVKRLCRFWMLLQGVLFAISGVNLFLYYQTVSYTAALWLMITLIVFAALEGIVASFYSIEEDVTKLTTSAVIHNTASVTAFAALSFEPLFMAVLMFRQRDLLLGGLSTVCFAAALGFQALFLFSVGPARHRVILGLSGLWQRAALFCMYLPLAAAAAKNIIN</sequence>
<keyword evidence="3" id="KW-1185">Reference proteome</keyword>
<dbReference type="OrthoDB" id="2067339at2"/>
<feature type="transmembrane region" description="Helical" evidence="1">
    <location>
        <begin position="119"/>
        <end position="142"/>
    </location>
</feature>
<name>A0A1H0G423_9FIRM</name>
<dbReference type="EMBL" id="FNID01000047">
    <property type="protein sequence ID" value="SDO01663.1"/>
    <property type="molecule type" value="Genomic_DNA"/>
</dbReference>
<feature type="transmembrane region" description="Helical" evidence="1">
    <location>
        <begin position="56"/>
        <end position="76"/>
    </location>
</feature>
<feature type="transmembrane region" description="Helical" evidence="1">
    <location>
        <begin position="83"/>
        <end position="107"/>
    </location>
</feature>
<evidence type="ECO:0000313" key="3">
    <source>
        <dbReference type="Proteomes" id="UP000199182"/>
    </source>
</evidence>
<proteinExistence type="predicted"/>
<evidence type="ECO:0000256" key="1">
    <source>
        <dbReference type="SAM" id="Phobius"/>
    </source>
</evidence>
<evidence type="ECO:0000313" key="2">
    <source>
        <dbReference type="EMBL" id="SDO01663.1"/>
    </source>
</evidence>
<accession>A0A1H0G423</accession>
<feature type="transmembrane region" description="Helical" evidence="1">
    <location>
        <begin position="149"/>
        <end position="171"/>
    </location>
</feature>
<keyword evidence="1" id="KW-0812">Transmembrane</keyword>